<gene>
    <name evidence="7" type="ORF">AMORRO_LOCUS4661</name>
</gene>
<organism evidence="7 8">
    <name type="scientific">Acaulospora morrowiae</name>
    <dbReference type="NCBI Taxonomy" id="94023"/>
    <lineage>
        <taxon>Eukaryota</taxon>
        <taxon>Fungi</taxon>
        <taxon>Fungi incertae sedis</taxon>
        <taxon>Mucoromycota</taxon>
        <taxon>Glomeromycotina</taxon>
        <taxon>Glomeromycetes</taxon>
        <taxon>Diversisporales</taxon>
        <taxon>Acaulosporaceae</taxon>
        <taxon>Acaulospora</taxon>
    </lineage>
</organism>
<dbReference type="Gene3D" id="3.90.640.10">
    <property type="entry name" value="Actin, Chain A, domain 4"/>
    <property type="match status" value="1"/>
</dbReference>
<accession>A0A9N9AH64</accession>
<protein>
    <submittedName>
        <fullName evidence="7">13867_t:CDS:1</fullName>
    </submittedName>
</protein>
<keyword evidence="2 5" id="KW-0547">Nucleotide-binding</keyword>
<keyword evidence="3 5" id="KW-0067">ATP-binding</keyword>
<evidence type="ECO:0000256" key="3">
    <source>
        <dbReference type="ARBA" id="ARBA00022840"/>
    </source>
</evidence>
<dbReference type="Proteomes" id="UP000789342">
    <property type="component" value="Unassembled WGS sequence"/>
</dbReference>
<dbReference type="PANTHER" id="PTHR19375">
    <property type="entry name" value="HEAT SHOCK PROTEIN 70KDA"/>
    <property type="match status" value="1"/>
</dbReference>
<dbReference type="Pfam" id="PF00012">
    <property type="entry name" value="HSP70"/>
    <property type="match status" value="1"/>
</dbReference>
<dbReference type="PROSITE" id="PS01036">
    <property type="entry name" value="HSP70_3"/>
    <property type="match status" value="1"/>
</dbReference>
<keyword evidence="8" id="KW-1185">Reference proteome</keyword>
<dbReference type="GO" id="GO:0005524">
    <property type="term" value="F:ATP binding"/>
    <property type="evidence" value="ECO:0007669"/>
    <property type="project" value="UniProtKB-KW"/>
</dbReference>
<feature type="coiled-coil region" evidence="6">
    <location>
        <begin position="506"/>
        <end position="533"/>
    </location>
</feature>
<dbReference type="FunFam" id="3.90.640.10:FF:000002">
    <property type="entry name" value="Heat shock 70 kDa"/>
    <property type="match status" value="1"/>
</dbReference>
<dbReference type="GO" id="GO:0140662">
    <property type="term" value="F:ATP-dependent protein folding chaperone"/>
    <property type="evidence" value="ECO:0007669"/>
    <property type="project" value="InterPro"/>
</dbReference>
<reference evidence="7" key="1">
    <citation type="submission" date="2021-06" db="EMBL/GenBank/DDBJ databases">
        <authorList>
            <person name="Kallberg Y."/>
            <person name="Tangrot J."/>
            <person name="Rosling A."/>
        </authorList>
    </citation>
    <scope>NUCLEOTIDE SEQUENCE</scope>
    <source>
        <strain evidence="7">CL551</strain>
    </source>
</reference>
<dbReference type="InterPro" id="IPR029047">
    <property type="entry name" value="HSP70_peptide-bd_sf"/>
</dbReference>
<keyword evidence="4" id="KW-0143">Chaperone</keyword>
<dbReference type="FunFam" id="2.60.34.10:FF:000012">
    <property type="entry name" value="Heat shock 70 kDa protein"/>
    <property type="match status" value="1"/>
</dbReference>
<name>A0A9N9AH64_9GLOM</name>
<sequence length="579" mass="65771">MRENAIGIDLGTTYSCVGIWKDNKVEIIPNDHGSLFTPSYVAFSYAGRVIGDNAKNQISMNPYNTIYDAKRLIGRQFDDPVVQSNMKHWPFKVIDKNGRPYIQVTYKGKPKQFSPVEILSMLLCKLKNSAEIFLKERVTAAVISVDSNYNFSQRQIIRDAAKIAGLNALRLISGPLAATITHSVDKRVSGERDIVIFDFGGGSLDISLITVEDGILEVKATAGDAHLGGQDFNKRLVNHFVQEFKRKFKKDLTTNKRALCRLQTACERAKCTLSSSKQAFIEIDNIFEGVDFYTSLTRDTFLNLNQELFQSIIEPIETVLRNARIDKSQIHEVILVGGSTRIPEIRKIISNFFNGKELNMSLNPDEVIAYGAAVYAAILSGSQSEKLKDLLFLDVISQSLGIETAGGIMNRIIKRDWTLPIKKSELFATDLDNQTDFIIKVYEGERVRTMNNNLLGEFRFTGISRAPKGVSQIEVTFDIDSNDTFEVLAQDVTSGKHNKFVVTNDKRLSNKEIEQMIEDAKKYRAEDKKVKQKEQERNSFERYLGNLQNVLQETITWFDDNQEVEKEEYERKREYIINQ</sequence>
<dbReference type="PRINTS" id="PR00301">
    <property type="entry name" value="HEATSHOCK70"/>
</dbReference>
<proteinExistence type="inferred from homology"/>
<dbReference type="Gene3D" id="3.30.420.40">
    <property type="match status" value="2"/>
</dbReference>
<comment type="similarity">
    <text evidence="1 5">Belongs to the heat shock protein 70 family.</text>
</comment>
<dbReference type="InterPro" id="IPR013126">
    <property type="entry name" value="Hsp_70_fam"/>
</dbReference>
<dbReference type="OrthoDB" id="2401965at2759"/>
<dbReference type="SUPFAM" id="SSF100920">
    <property type="entry name" value="Heat shock protein 70kD (HSP70), peptide-binding domain"/>
    <property type="match status" value="1"/>
</dbReference>
<dbReference type="PROSITE" id="PS00297">
    <property type="entry name" value="HSP70_1"/>
    <property type="match status" value="1"/>
</dbReference>
<dbReference type="Gene3D" id="3.30.30.30">
    <property type="match status" value="1"/>
</dbReference>
<evidence type="ECO:0000313" key="7">
    <source>
        <dbReference type="EMBL" id="CAG8530766.1"/>
    </source>
</evidence>
<evidence type="ECO:0000256" key="2">
    <source>
        <dbReference type="ARBA" id="ARBA00022741"/>
    </source>
</evidence>
<dbReference type="AlphaFoldDB" id="A0A9N9AH64"/>
<dbReference type="PROSITE" id="PS00329">
    <property type="entry name" value="HSP70_2"/>
    <property type="match status" value="1"/>
</dbReference>
<evidence type="ECO:0000256" key="6">
    <source>
        <dbReference type="SAM" id="Coils"/>
    </source>
</evidence>
<evidence type="ECO:0000256" key="5">
    <source>
        <dbReference type="RuleBase" id="RU003322"/>
    </source>
</evidence>
<dbReference type="InterPro" id="IPR043129">
    <property type="entry name" value="ATPase_NBD"/>
</dbReference>
<dbReference type="Gene3D" id="2.60.34.10">
    <property type="entry name" value="Substrate Binding Domain Of DNAk, Chain A, domain 1"/>
    <property type="match status" value="1"/>
</dbReference>
<comment type="caution">
    <text evidence="7">The sequence shown here is derived from an EMBL/GenBank/DDBJ whole genome shotgun (WGS) entry which is preliminary data.</text>
</comment>
<dbReference type="SUPFAM" id="SSF53067">
    <property type="entry name" value="Actin-like ATPase domain"/>
    <property type="match status" value="2"/>
</dbReference>
<dbReference type="EMBL" id="CAJVPV010002594">
    <property type="protein sequence ID" value="CAG8530766.1"/>
    <property type="molecule type" value="Genomic_DNA"/>
</dbReference>
<dbReference type="FunFam" id="3.30.30.30:FF:000001">
    <property type="entry name" value="heat shock 70 kDa protein-like"/>
    <property type="match status" value="1"/>
</dbReference>
<keyword evidence="6" id="KW-0175">Coiled coil</keyword>
<evidence type="ECO:0000256" key="1">
    <source>
        <dbReference type="ARBA" id="ARBA00007381"/>
    </source>
</evidence>
<feature type="non-terminal residue" evidence="7">
    <location>
        <position position="579"/>
    </location>
</feature>
<evidence type="ECO:0000256" key="4">
    <source>
        <dbReference type="ARBA" id="ARBA00023186"/>
    </source>
</evidence>
<evidence type="ECO:0000313" key="8">
    <source>
        <dbReference type="Proteomes" id="UP000789342"/>
    </source>
</evidence>
<dbReference type="InterPro" id="IPR018181">
    <property type="entry name" value="Heat_shock_70_CS"/>
</dbReference>